<proteinExistence type="predicted"/>
<dbReference type="Proteomes" id="UP001149813">
    <property type="component" value="Unassembled WGS sequence"/>
</dbReference>
<gene>
    <name evidence="3" type="ORF">LPJ53_002332</name>
</gene>
<evidence type="ECO:0000313" key="4">
    <source>
        <dbReference type="Proteomes" id="UP001149813"/>
    </source>
</evidence>
<feature type="chain" id="PRO_5040775625" description="RxLR effector protein" evidence="2">
    <location>
        <begin position="26"/>
        <end position="224"/>
    </location>
</feature>
<feature type="region of interest" description="Disordered" evidence="1">
    <location>
        <begin position="103"/>
        <end position="125"/>
    </location>
</feature>
<protein>
    <recommendedName>
        <fullName evidence="5">RxLR effector protein</fullName>
    </recommendedName>
</protein>
<sequence length="224" mass="24807">MRSYICLRVLMALAMASVLALVARGHPVSDNTAKSSTVDTTDSGSNSNSSGNATDISESMDRIFTTLVEHTFGPQHLDHADLYYKTRFFTSHMQARMRFIAAQSETESEDNANSGESNDEKTLSLTQPEAEQLNSIMKEMWLASRKLYQNWGCLSYDLTLCSGKSASKSSKFSDTDKEAMVEWEKRLATPFVAGKRVTKDQAEDIRGLMQQINTVLLAHIAGST</sequence>
<feature type="region of interest" description="Disordered" evidence="1">
    <location>
        <begin position="29"/>
        <end position="55"/>
    </location>
</feature>
<accession>A0A9W7Y332</accession>
<comment type="caution">
    <text evidence="3">The sequence shown here is derived from an EMBL/GenBank/DDBJ whole genome shotgun (WGS) entry which is preliminary data.</text>
</comment>
<evidence type="ECO:0000256" key="1">
    <source>
        <dbReference type="SAM" id="MobiDB-lite"/>
    </source>
</evidence>
<evidence type="ECO:0008006" key="5">
    <source>
        <dbReference type="Google" id="ProtNLM"/>
    </source>
</evidence>
<dbReference type="AlphaFoldDB" id="A0A9W7Y332"/>
<evidence type="ECO:0000313" key="3">
    <source>
        <dbReference type="EMBL" id="KAJ1723333.1"/>
    </source>
</evidence>
<dbReference type="OrthoDB" id="5574378at2759"/>
<name>A0A9W7Y332_9FUNG</name>
<feature type="compositionally biased region" description="Low complexity" evidence="1">
    <location>
        <begin position="35"/>
        <end position="52"/>
    </location>
</feature>
<feature type="signal peptide" evidence="2">
    <location>
        <begin position="1"/>
        <end position="25"/>
    </location>
</feature>
<dbReference type="EMBL" id="JANBOJ010000071">
    <property type="protein sequence ID" value="KAJ1723333.1"/>
    <property type="molecule type" value="Genomic_DNA"/>
</dbReference>
<reference evidence="3" key="1">
    <citation type="submission" date="2022-07" db="EMBL/GenBank/DDBJ databases">
        <title>Phylogenomic reconstructions and comparative analyses of Kickxellomycotina fungi.</title>
        <authorList>
            <person name="Reynolds N.K."/>
            <person name="Stajich J.E."/>
            <person name="Barry K."/>
            <person name="Grigoriev I.V."/>
            <person name="Crous P."/>
            <person name="Smith M.E."/>
        </authorList>
    </citation>
    <scope>NUCLEOTIDE SEQUENCE</scope>
    <source>
        <strain evidence="3">NBRC 32514</strain>
    </source>
</reference>
<evidence type="ECO:0000256" key="2">
    <source>
        <dbReference type="SAM" id="SignalP"/>
    </source>
</evidence>
<keyword evidence="4" id="KW-1185">Reference proteome</keyword>
<organism evidence="3 4">
    <name type="scientific">Coemansia erecta</name>
    <dbReference type="NCBI Taxonomy" id="147472"/>
    <lineage>
        <taxon>Eukaryota</taxon>
        <taxon>Fungi</taxon>
        <taxon>Fungi incertae sedis</taxon>
        <taxon>Zoopagomycota</taxon>
        <taxon>Kickxellomycotina</taxon>
        <taxon>Kickxellomycetes</taxon>
        <taxon>Kickxellales</taxon>
        <taxon>Kickxellaceae</taxon>
        <taxon>Coemansia</taxon>
    </lineage>
</organism>
<keyword evidence="2" id="KW-0732">Signal</keyword>